<reference evidence="3" key="1">
    <citation type="submission" date="2021-01" db="EMBL/GenBank/DDBJ databases">
        <authorList>
            <person name="Corre E."/>
            <person name="Pelletier E."/>
            <person name="Niang G."/>
            <person name="Scheremetjew M."/>
            <person name="Finn R."/>
            <person name="Kale V."/>
            <person name="Holt S."/>
            <person name="Cochrane G."/>
            <person name="Meng A."/>
            <person name="Brown T."/>
            <person name="Cohen L."/>
        </authorList>
    </citation>
    <scope>NUCLEOTIDE SEQUENCE</scope>
    <source>
        <strain evidence="3">CCMP2222</strain>
    </source>
</reference>
<dbReference type="AlphaFoldDB" id="A0A7S2HQY8"/>
<dbReference type="EMBL" id="HBGQ01075902">
    <property type="protein sequence ID" value="CAD9497426.1"/>
    <property type="molecule type" value="Transcribed_RNA"/>
</dbReference>
<name>A0A7S2HQY8_9DINO</name>
<evidence type="ECO:0000256" key="2">
    <source>
        <dbReference type="SAM" id="Phobius"/>
    </source>
</evidence>
<feature type="transmembrane region" description="Helical" evidence="2">
    <location>
        <begin position="186"/>
        <end position="208"/>
    </location>
</feature>
<protein>
    <submittedName>
        <fullName evidence="3">Uncharacterized protein</fullName>
    </submittedName>
</protein>
<keyword evidence="2" id="KW-0812">Transmembrane</keyword>
<sequence length="217" mass="23772">MGLPGEDGRLVPGPPGPPGDLGPHGPLGHRGPQGETGETGITGEDWDGKKQGDEMIMLGNEMLHKVDTLVQTHDESASILLEQMKMLERQLGMEVKDLHITQDDLNAQQDLMARIARETEMLKGYRLHATEAIGGKEMFEAGALQELQHAEQAQLRYQHGMFAHDGYSDGGRYARQKRAKRSKSGALGKTSLFLCPGSSVVVFLYVWALSALGMRPR</sequence>
<keyword evidence="2" id="KW-0472">Membrane</keyword>
<feature type="region of interest" description="Disordered" evidence="1">
    <location>
        <begin position="1"/>
        <end position="51"/>
    </location>
</feature>
<gene>
    <name evidence="3" type="ORF">AAND1436_LOCUS36319</name>
</gene>
<keyword evidence="2" id="KW-1133">Transmembrane helix</keyword>
<evidence type="ECO:0000256" key="1">
    <source>
        <dbReference type="SAM" id="MobiDB-lite"/>
    </source>
</evidence>
<proteinExistence type="predicted"/>
<evidence type="ECO:0000313" key="3">
    <source>
        <dbReference type="EMBL" id="CAD9497426.1"/>
    </source>
</evidence>
<accession>A0A7S2HQY8</accession>
<organism evidence="3">
    <name type="scientific">Alexandrium andersonii</name>
    <dbReference type="NCBI Taxonomy" id="327968"/>
    <lineage>
        <taxon>Eukaryota</taxon>
        <taxon>Sar</taxon>
        <taxon>Alveolata</taxon>
        <taxon>Dinophyceae</taxon>
        <taxon>Gonyaulacales</taxon>
        <taxon>Pyrocystaceae</taxon>
        <taxon>Alexandrium</taxon>
    </lineage>
</organism>
<feature type="compositionally biased region" description="Low complexity" evidence="1">
    <location>
        <begin position="21"/>
        <end position="43"/>
    </location>
</feature>